<dbReference type="STRING" id="34475.A0A4Y9XNP0"/>
<feature type="compositionally biased region" description="Basic and acidic residues" evidence="1">
    <location>
        <begin position="128"/>
        <end position="148"/>
    </location>
</feature>
<organism evidence="2 3">
    <name type="scientific">Rhodofomes roseus</name>
    <dbReference type="NCBI Taxonomy" id="34475"/>
    <lineage>
        <taxon>Eukaryota</taxon>
        <taxon>Fungi</taxon>
        <taxon>Dikarya</taxon>
        <taxon>Basidiomycota</taxon>
        <taxon>Agaricomycotina</taxon>
        <taxon>Agaricomycetes</taxon>
        <taxon>Polyporales</taxon>
        <taxon>Rhodofomes</taxon>
    </lineage>
</organism>
<reference evidence="2 3" key="1">
    <citation type="submission" date="2019-01" db="EMBL/GenBank/DDBJ databases">
        <title>Genome sequencing of the rare red list fungi Fomitopsis rosea.</title>
        <authorList>
            <person name="Buettner E."/>
            <person name="Kellner H."/>
        </authorList>
    </citation>
    <scope>NUCLEOTIDE SEQUENCE [LARGE SCALE GENOMIC DNA]</scope>
    <source>
        <strain evidence="2 3">DSM 105464</strain>
    </source>
</reference>
<gene>
    <name evidence="2" type="ORF">EVJ58_g10421</name>
</gene>
<name>A0A4Y9XNP0_9APHY</name>
<dbReference type="AlphaFoldDB" id="A0A4Y9XNP0"/>
<accession>A0A4Y9XNP0</accession>
<feature type="region of interest" description="Disordered" evidence="1">
    <location>
        <begin position="78"/>
        <end position="148"/>
    </location>
</feature>
<dbReference type="Proteomes" id="UP000298390">
    <property type="component" value="Unassembled WGS sequence"/>
</dbReference>
<feature type="compositionally biased region" description="Basic and acidic residues" evidence="1">
    <location>
        <begin position="83"/>
        <end position="100"/>
    </location>
</feature>
<proteinExistence type="predicted"/>
<evidence type="ECO:0000313" key="3">
    <source>
        <dbReference type="Proteomes" id="UP000298390"/>
    </source>
</evidence>
<evidence type="ECO:0000256" key="1">
    <source>
        <dbReference type="SAM" id="MobiDB-lite"/>
    </source>
</evidence>
<feature type="compositionally biased region" description="Acidic residues" evidence="1">
    <location>
        <begin position="113"/>
        <end position="127"/>
    </location>
</feature>
<dbReference type="EMBL" id="SEKV01001121">
    <property type="protein sequence ID" value="TFY51716.1"/>
    <property type="molecule type" value="Genomic_DNA"/>
</dbReference>
<protein>
    <submittedName>
        <fullName evidence="2">Uncharacterized protein</fullName>
    </submittedName>
</protein>
<sequence length="148" mass="17270">MPSQSRGPREPSQQQSQEANALNELQSQLRETMSLSTHVEKICMLEDMLAEQDAMKREVNTMRKLIEERREVEVLRSLSVRNWRRDQGSDDHYTSDDNEARSINTIVPHELERVDEEDEEQLAAEEDVERRRRPDKDTRVNGHGDGRG</sequence>
<evidence type="ECO:0000313" key="2">
    <source>
        <dbReference type="EMBL" id="TFY51716.1"/>
    </source>
</evidence>
<feature type="region of interest" description="Disordered" evidence="1">
    <location>
        <begin position="1"/>
        <end position="20"/>
    </location>
</feature>
<comment type="caution">
    <text evidence="2">The sequence shown here is derived from an EMBL/GenBank/DDBJ whole genome shotgun (WGS) entry which is preliminary data.</text>
</comment>